<evidence type="ECO:0000256" key="1">
    <source>
        <dbReference type="SAM" id="MobiDB-lite"/>
    </source>
</evidence>
<sequence length="122" mass="13468">MANDEVLGPRKTMFVFVIVVGCFAVLWPRILSPLILGHSSDHLKPNKFDRDAVLKQERPPIRVGQHPALLERGRAIPPGPPPPARPVVLPPHVRVRSPLSVYYELDIKVSCVARTGAIASQE</sequence>
<keyword evidence="4" id="KW-1185">Reference proteome</keyword>
<organism evidence="3 4">
    <name type="scientific">Pararge aegeria aegeria</name>
    <dbReference type="NCBI Taxonomy" id="348720"/>
    <lineage>
        <taxon>Eukaryota</taxon>
        <taxon>Metazoa</taxon>
        <taxon>Ecdysozoa</taxon>
        <taxon>Arthropoda</taxon>
        <taxon>Hexapoda</taxon>
        <taxon>Insecta</taxon>
        <taxon>Pterygota</taxon>
        <taxon>Neoptera</taxon>
        <taxon>Endopterygota</taxon>
        <taxon>Lepidoptera</taxon>
        <taxon>Glossata</taxon>
        <taxon>Ditrysia</taxon>
        <taxon>Papilionoidea</taxon>
        <taxon>Nymphalidae</taxon>
        <taxon>Satyrinae</taxon>
        <taxon>Satyrini</taxon>
        <taxon>Parargina</taxon>
        <taxon>Pararge</taxon>
    </lineage>
</organism>
<dbReference type="EMBL" id="CAKXAJ010025557">
    <property type="protein sequence ID" value="CAH2240883.1"/>
    <property type="molecule type" value="Genomic_DNA"/>
</dbReference>
<accession>A0A8S4RZ69</accession>
<dbReference type="OrthoDB" id="10070774at2759"/>
<comment type="caution">
    <text evidence="3">The sequence shown here is derived from an EMBL/GenBank/DDBJ whole genome shotgun (WGS) entry which is preliminary data.</text>
</comment>
<feature type="region of interest" description="Disordered" evidence="1">
    <location>
        <begin position="67"/>
        <end position="89"/>
    </location>
</feature>
<dbReference type="AlphaFoldDB" id="A0A8S4RZ69"/>
<gene>
    <name evidence="3" type="primary">jg9620</name>
    <name evidence="3" type="ORF">PAEG_LOCUS17367</name>
</gene>
<evidence type="ECO:0000256" key="2">
    <source>
        <dbReference type="SAM" id="Phobius"/>
    </source>
</evidence>
<keyword evidence="2" id="KW-1133">Transmembrane helix</keyword>
<evidence type="ECO:0000313" key="4">
    <source>
        <dbReference type="Proteomes" id="UP000838756"/>
    </source>
</evidence>
<feature type="compositionally biased region" description="Pro residues" evidence="1">
    <location>
        <begin position="77"/>
        <end position="89"/>
    </location>
</feature>
<keyword evidence="2" id="KW-0812">Transmembrane</keyword>
<keyword evidence="2" id="KW-0472">Membrane</keyword>
<name>A0A8S4RZ69_9NEOP</name>
<dbReference type="Proteomes" id="UP000838756">
    <property type="component" value="Unassembled WGS sequence"/>
</dbReference>
<reference evidence="3" key="1">
    <citation type="submission" date="2022-03" db="EMBL/GenBank/DDBJ databases">
        <authorList>
            <person name="Lindestad O."/>
        </authorList>
    </citation>
    <scope>NUCLEOTIDE SEQUENCE</scope>
</reference>
<feature type="transmembrane region" description="Helical" evidence="2">
    <location>
        <begin position="12"/>
        <end position="31"/>
    </location>
</feature>
<evidence type="ECO:0000313" key="3">
    <source>
        <dbReference type="EMBL" id="CAH2240883.1"/>
    </source>
</evidence>
<proteinExistence type="predicted"/>
<protein>
    <submittedName>
        <fullName evidence="3">Jg9620 protein</fullName>
    </submittedName>
</protein>